<evidence type="ECO:0000313" key="2">
    <source>
        <dbReference type="Proteomes" id="UP000244224"/>
    </source>
</evidence>
<dbReference type="AlphaFoldDB" id="A0A2T6B8Q2"/>
<keyword evidence="2" id="KW-1185">Reference proteome</keyword>
<sequence>MIPSWRDVNVAIRDRDAPFGGLTELLFAAERGLDLPLEEGDVIDMMLGLNRADPIADSDDAIAWAERLVPGARLQFWNQASGGGWCATVTRRAEGVEAQATALTLPLALIKATVEARVDLDLLSAPDPS</sequence>
<dbReference type="Proteomes" id="UP000244224">
    <property type="component" value="Unassembled WGS sequence"/>
</dbReference>
<accession>A0A2T6B8Q2</accession>
<dbReference type="RefSeq" id="WP_158640545.1">
    <property type="nucleotide sequence ID" value="NZ_QBKP01000002.1"/>
</dbReference>
<protein>
    <submittedName>
        <fullName evidence="1">Uncharacterized protein</fullName>
    </submittedName>
</protein>
<gene>
    <name evidence="1" type="ORF">C8N34_102240</name>
</gene>
<evidence type="ECO:0000313" key="1">
    <source>
        <dbReference type="EMBL" id="PTX52460.1"/>
    </source>
</evidence>
<proteinExistence type="predicted"/>
<dbReference type="EMBL" id="QBKP01000002">
    <property type="protein sequence ID" value="PTX52460.1"/>
    <property type="molecule type" value="Genomic_DNA"/>
</dbReference>
<comment type="caution">
    <text evidence="1">The sequence shown here is derived from an EMBL/GenBank/DDBJ whole genome shotgun (WGS) entry which is preliminary data.</text>
</comment>
<organism evidence="1 2">
    <name type="scientific">Gemmobacter caeni</name>
    <dbReference type="NCBI Taxonomy" id="589035"/>
    <lineage>
        <taxon>Bacteria</taxon>
        <taxon>Pseudomonadati</taxon>
        <taxon>Pseudomonadota</taxon>
        <taxon>Alphaproteobacteria</taxon>
        <taxon>Rhodobacterales</taxon>
        <taxon>Paracoccaceae</taxon>
        <taxon>Gemmobacter</taxon>
    </lineage>
</organism>
<reference evidence="1 2" key="1">
    <citation type="submission" date="2018-04" db="EMBL/GenBank/DDBJ databases">
        <title>Genomic Encyclopedia of Archaeal and Bacterial Type Strains, Phase II (KMG-II): from individual species to whole genera.</title>
        <authorList>
            <person name="Goeker M."/>
        </authorList>
    </citation>
    <scope>NUCLEOTIDE SEQUENCE [LARGE SCALE GENOMIC DNA]</scope>
    <source>
        <strain evidence="1 2">DSM 21823</strain>
    </source>
</reference>
<name>A0A2T6B8Q2_9RHOB</name>